<evidence type="ECO:0008006" key="12">
    <source>
        <dbReference type="Google" id="ProtNLM"/>
    </source>
</evidence>
<dbReference type="OrthoDB" id="3267321at2"/>
<evidence type="ECO:0000256" key="4">
    <source>
        <dbReference type="ARBA" id="ARBA00022927"/>
    </source>
</evidence>
<dbReference type="InterPro" id="IPR003369">
    <property type="entry name" value="TatA/B/E"/>
</dbReference>
<reference evidence="10 11" key="1">
    <citation type="submission" date="2018-03" db="EMBL/GenBank/DDBJ databases">
        <title>Novel Streptomyces sp. from soil.</title>
        <authorList>
            <person name="Tan G.Y.A."/>
            <person name="Lee Z.Y."/>
        </authorList>
    </citation>
    <scope>NUCLEOTIDE SEQUENCE [LARGE SCALE GENOMIC DNA]</scope>
    <source>
        <strain evidence="10 11">ST5x</strain>
    </source>
</reference>
<dbReference type="GO" id="GO:0015031">
    <property type="term" value="P:protein transport"/>
    <property type="evidence" value="ECO:0007669"/>
    <property type="project" value="UniProtKB-KW"/>
</dbReference>
<feature type="compositionally biased region" description="Basic residues" evidence="8">
    <location>
        <begin position="1"/>
        <end position="10"/>
    </location>
</feature>
<keyword evidence="6" id="KW-0811">Translocation</keyword>
<keyword evidence="5 9" id="KW-1133">Transmembrane helix</keyword>
<proteinExistence type="predicted"/>
<protein>
    <recommendedName>
        <fullName evidence="12">Sec-independent protein translocase protein TatB</fullName>
    </recommendedName>
</protein>
<evidence type="ECO:0000256" key="8">
    <source>
        <dbReference type="SAM" id="MobiDB-lite"/>
    </source>
</evidence>
<feature type="compositionally biased region" description="Basic and acidic residues" evidence="8">
    <location>
        <begin position="11"/>
        <end position="25"/>
    </location>
</feature>
<gene>
    <name evidence="10" type="ORF">C6N75_01945</name>
</gene>
<feature type="region of interest" description="Disordered" evidence="8">
    <location>
        <begin position="1"/>
        <end position="61"/>
    </location>
</feature>
<dbReference type="EMBL" id="PVLV01000024">
    <property type="protein sequence ID" value="PRH80836.1"/>
    <property type="molecule type" value="Genomic_DNA"/>
</dbReference>
<comment type="subcellular location">
    <subcellularLocation>
        <location evidence="1">Membrane</location>
        <topology evidence="1">Single-pass membrane protein</topology>
    </subcellularLocation>
</comment>
<dbReference type="PRINTS" id="PR01506">
    <property type="entry name" value="TATBPROTEIN"/>
</dbReference>
<dbReference type="Pfam" id="PF02416">
    <property type="entry name" value="TatA_B_E"/>
    <property type="match status" value="1"/>
</dbReference>
<evidence type="ECO:0000256" key="7">
    <source>
        <dbReference type="ARBA" id="ARBA00023136"/>
    </source>
</evidence>
<keyword evidence="7 9" id="KW-0472">Membrane</keyword>
<evidence type="ECO:0000256" key="5">
    <source>
        <dbReference type="ARBA" id="ARBA00022989"/>
    </source>
</evidence>
<evidence type="ECO:0000313" key="11">
    <source>
        <dbReference type="Proteomes" id="UP000239322"/>
    </source>
</evidence>
<keyword evidence="11" id="KW-1185">Reference proteome</keyword>
<keyword evidence="4" id="KW-0653">Protein transport</keyword>
<dbReference type="GO" id="GO:0016020">
    <property type="term" value="C:membrane"/>
    <property type="evidence" value="ECO:0007669"/>
    <property type="project" value="UniProtKB-ARBA"/>
</dbReference>
<keyword evidence="3 9" id="KW-0812">Transmembrane</keyword>
<feature type="compositionally biased region" description="Basic residues" evidence="8">
    <location>
        <begin position="32"/>
        <end position="51"/>
    </location>
</feature>
<feature type="compositionally biased region" description="Low complexity" evidence="8">
    <location>
        <begin position="177"/>
        <end position="196"/>
    </location>
</feature>
<evidence type="ECO:0000313" key="10">
    <source>
        <dbReference type="EMBL" id="PRH80836.1"/>
    </source>
</evidence>
<dbReference type="Proteomes" id="UP000239322">
    <property type="component" value="Unassembled WGS sequence"/>
</dbReference>
<name>A0A2S9Q2F4_9ACTN</name>
<evidence type="ECO:0000256" key="2">
    <source>
        <dbReference type="ARBA" id="ARBA00022448"/>
    </source>
</evidence>
<organism evidence="10 11">
    <name type="scientific">Streptomyces solincola</name>
    <dbReference type="NCBI Taxonomy" id="2100817"/>
    <lineage>
        <taxon>Bacteria</taxon>
        <taxon>Bacillati</taxon>
        <taxon>Actinomycetota</taxon>
        <taxon>Actinomycetes</taxon>
        <taxon>Kitasatosporales</taxon>
        <taxon>Streptomycetaceae</taxon>
        <taxon>Streptomyces</taxon>
    </lineage>
</organism>
<comment type="caution">
    <text evidence="10">The sequence shown here is derived from an EMBL/GenBank/DDBJ whole genome shotgun (WGS) entry which is preliminary data.</text>
</comment>
<dbReference type="AlphaFoldDB" id="A0A2S9Q2F4"/>
<evidence type="ECO:0000256" key="1">
    <source>
        <dbReference type="ARBA" id="ARBA00004167"/>
    </source>
</evidence>
<evidence type="ECO:0000256" key="3">
    <source>
        <dbReference type="ARBA" id="ARBA00022692"/>
    </source>
</evidence>
<dbReference type="Gene3D" id="1.20.5.3310">
    <property type="match status" value="1"/>
</dbReference>
<feature type="region of interest" description="Disordered" evidence="8">
    <location>
        <begin position="177"/>
        <end position="202"/>
    </location>
</feature>
<evidence type="ECO:0000256" key="9">
    <source>
        <dbReference type="SAM" id="Phobius"/>
    </source>
</evidence>
<sequence length="202" mass="22134">MRAHRYHENRRRREGDGHVRGDLHRCVGRGGPHLHPHRGLHRLTGVPRRRAGPGAAPERSSTRMLPDVGLLKLVTLAVIAVLVFGPDKLPELVRQVTSFLQNVRRFTDGAQQEVRSQLGPGYEDFTFSDLHPRELARKHLLDGQTPAEAVRESFDPRAEWAETVDAVRGAVRAGPPVRTGPAAPAAAVEGGAVTPVFDPDTT</sequence>
<feature type="transmembrane region" description="Helical" evidence="9">
    <location>
        <begin position="68"/>
        <end position="85"/>
    </location>
</feature>
<keyword evidence="2" id="KW-0813">Transport</keyword>
<evidence type="ECO:0000256" key="6">
    <source>
        <dbReference type="ARBA" id="ARBA00023010"/>
    </source>
</evidence>
<accession>A0A2S9Q2F4</accession>